<evidence type="ECO:0000256" key="6">
    <source>
        <dbReference type="ARBA" id="ARBA00022619"/>
    </source>
</evidence>
<evidence type="ECO:0000256" key="10">
    <source>
        <dbReference type="PROSITE-ProRule" id="PRU00524"/>
    </source>
</evidence>
<evidence type="ECO:0000256" key="9">
    <source>
        <dbReference type="NCBIfam" id="TIGR00187"/>
    </source>
</evidence>
<dbReference type="OrthoDB" id="9788537at2"/>
<dbReference type="PANTHER" id="PTHR21098">
    <property type="entry name" value="RIBOFLAVIN SYNTHASE ALPHA CHAIN"/>
    <property type="match status" value="1"/>
</dbReference>
<evidence type="ECO:0000313" key="13">
    <source>
        <dbReference type="Proteomes" id="UP000298566"/>
    </source>
</evidence>
<evidence type="ECO:0000256" key="2">
    <source>
        <dbReference type="ARBA" id="ARBA00002803"/>
    </source>
</evidence>
<feature type="repeat" description="Lumazine-binding" evidence="10">
    <location>
        <begin position="1"/>
        <end position="97"/>
    </location>
</feature>
<dbReference type="EC" id="2.5.1.9" evidence="4 9"/>
<proteinExistence type="predicted"/>
<dbReference type="NCBIfam" id="NF009566">
    <property type="entry name" value="PRK13020.1"/>
    <property type="match status" value="1"/>
</dbReference>
<feature type="domain" description="Lumazine-binding" evidence="11">
    <location>
        <begin position="1"/>
        <end position="97"/>
    </location>
</feature>
<dbReference type="Proteomes" id="UP000298566">
    <property type="component" value="Chromosome"/>
</dbReference>
<dbReference type="Gene3D" id="2.40.30.20">
    <property type="match status" value="2"/>
</dbReference>
<dbReference type="PROSITE" id="PS51177">
    <property type="entry name" value="LUMAZINE_BIND"/>
    <property type="match status" value="2"/>
</dbReference>
<dbReference type="InterPro" id="IPR023366">
    <property type="entry name" value="ATP_synth_asu-like_sf"/>
</dbReference>
<dbReference type="UniPathway" id="UPA00275">
    <property type="reaction ID" value="UER00405"/>
</dbReference>
<evidence type="ECO:0000259" key="11">
    <source>
        <dbReference type="PROSITE" id="PS51177"/>
    </source>
</evidence>
<evidence type="ECO:0000256" key="1">
    <source>
        <dbReference type="ARBA" id="ARBA00000968"/>
    </source>
</evidence>
<evidence type="ECO:0000256" key="8">
    <source>
        <dbReference type="ARBA" id="ARBA00022737"/>
    </source>
</evidence>
<dbReference type="CDD" id="cd00402">
    <property type="entry name" value="Riboflavin_synthase_like"/>
    <property type="match status" value="1"/>
</dbReference>
<dbReference type="AlphaFoldDB" id="A0A4D6Y3B6"/>
<accession>A0A4D6Y3B6</accession>
<dbReference type="SUPFAM" id="SSF63380">
    <property type="entry name" value="Riboflavin synthase domain-like"/>
    <property type="match status" value="2"/>
</dbReference>
<dbReference type="PANTHER" id="PTHR21098:SF0">
    <property type="entry name" value="RIBOFLAVIN SYNTHASE"/>
    <property type="match status" value="1"/>
</dbReference>
<dbReference type="InterPro" id="IPR026017">
    <property type="entry name" value="Lumazine-bd_dom"/>
</dbReference>
<comment type="pathway">
    <text evidence="3">Cofactor biosynthesis; riboflavin biosynthesis; riboflavin from 2-hydroxy-3-oxobutyl phosphate and 5-amino-6-(D-ribitylamino)uracil: step 2/2.</text>
</comment>
<gene>
    <name evidence="12" type="ORF">D9V73_00535</name>
</gene>
<feature type="repeat" description="Lumazine-binding" evidence="10">
    <location>
        <begin position="98"/>
        <end position="196"/>
    </location>
</feature>
<dbReference type="PIRSF" id="PIRSF000498">
    <property type="entry name" value="Riboflavin_syn_A"/>
    <property type="match status" value="1"/>
</dbReference>
<dbReference type="NCBIfam" id="NF006767">
    <property type="entry name" value="PRK09289.1"/>
    <property type="match status" value="1"/>
</dbReference>
<dbReference type="FunFam" id="2.40.30.20:FF:000003">
    <property type="entry name" value="Riboflavin synthase, alpha subunit"/>
    <property type="match status" value="1"/>
</dbReference>
<keyword evidence="7" id="KW-0808">Transferase</keyword>
<dbReference type="InterPro" id="IPR017938">
    <property type="entry name" value="Riboflavin_synthase-like_b-brl"/>
</dbReference>
<comment type="catalytic activity">
    <reaction evidence="1">
        <text>2 6,7-dimethyl-8-(1-D-ribityl)lumazine + H(+) = 5-amino-6-(D-ribitylamino)uracil + riboflavin</text>
        <dbReference type="Rhea" id="RHEA:20772"/>
        <dbReference type="ChEBI" id="CHEBI:15378"/>
        <dbReference type="ChEBI" id="CHEBI:15934"/>
        <dbReference type="ChEBI" id="CHEBI:57986"/>
        <dbReference type="ChEBI" id="CHEBI:58201"/>
        <dbReference type="EC" id="2.5.1.9"/>
    </reaction>
</comment>
<evidence type="ECO:0000256" key="3">
    <source>
        <dbReference type="ARBA" id="ARBA00004887"/>
    </source>
</evidence>
<keyword evidence="6" id="KW-0686">Riboflavin biosynthesis</keyword>
<dbReference type="GO" id="GO:0004746">
    <property type="term" value="F:riboflavin synthase activity"/>
    <property type="evidence" value="ECO:0007669"/>
    <property type="project" value="UniProtKB-UniRule"/>
</dbReference>
<keyword evidence="8" id="KW-0677">Repeat</keyword>
<reference evidence="12 13" key="1">
    <citation type="submission" date="2018-10" db="EMBL/GenBank/DDBJ databases">
        <title>Comparative functional genomics of the obligate endosymbiont Buchnera aphidicola.</title>
        <authorList>
            <person name="Chong R.A."/>
        </authorList>
    </citation>
    <scope>NUCLEOTIDE SEQUENCE [LARGE SCALE GENOMIC DNA]</scope>
    <source>
        <strain evidence="12 13">Mrh</strain>
    </source>
</reference>
<dbReference type="InterPro" id="IPR001783">
    <property type="entry name" value="Lumazine-bd"/>
</dbReference>
<evidence type="ECO:0000256" key="4">
    <source>
        <dbReference type="ARBA" id="ARBA00012827"/>
    </source>
</evidence>
<comment type="function">
    <text evidence="2">Catalyzes the dismutation of two molecules of 6,7-dimethyl-8-ribityllumazine, resulting in the formation of riboflavin and 5-amino-6-(D-ribitylamino)uracil.</text>
</comment>
<feature type="domain" description="Lumazine-binding" evidence="11">
    <location>
        <begin position="98"/>
        <end position="196"/>
    </location>
</feature>
<evidence type="ECO:0000313" key="12">
    <source>
        <dbReference type="EMBL" id="QCI23143.1"/>
    </source>
</evidence>
<dbReference type="GO" id="GO:0005829">
    <property type="term" value="C:cytosol"/>
    <property type="evidence" value="ECO:0007669"/>
    <property type="project" value="TreeGrafter"/>
</dbReference>
<dbReference type="RefSeq" id="WP_158336319.1">
    <property type="nucleotide sequence ID" value="NZ_CP033004.1"/>
</dbReference>
<protein>
    <recommendedName>
        <fullName evidence="5 9">Riboflavin synthase</fullName>
        <ecNumber evidence="4 9">2.5.1.9</ecNumber>
    </recommendedName>
</protein>
<dbReference type="NCBIfam" id="TIGR00187">
    <property type="entry name" value="ribE"/>
    <property type="match status" value="1"/>
</dbReference>
<dbReference type="GO" id="GO:0009231">
    <property type="term" value="P:riboflavin biosynthetic process"/>
    <property type="evidence" value="ECO:0007669"/>
    <property type="project" value="UniProtKB-UniPathway"/>
</dbReference>
<evidence type="ECO:0000256" key="5">
    <source>
        <dbReference type="ARBA" id="ARBA00013950"/>
    </source>
</evidence>
<dbReference type="Pfam" id="PF00677">
    <property type="entry name" value="Lum_binding"/>
    <property type="match status" value="2"/>
</dbReference>
<evidence type="ECO:0000256" key="7">
    <source>
        <dbReference type="ARBA" id="ARBA00022679"/>
    </source>
</evidence>
<name>A0A4D6Y3B6_BUCMH</name>
<dbReference type="EMBL" id="CP033004">
    <property type="protein sequence ID" value="QCI23143.1"/>
    <property type="molecule type" value="Genomic_DNA"/>
</dbReference>
<organism evidence="12 13">
    <name type="scientific">Buchnera aphidicola subsp. Melaphis rhois</name>
    <dbReference type="NCBI Taxonomy" id="118103"/>
    <lineage>
        <taxon>Bacteria</taxon>
        <taxon>Pseudomonadati</taxon>
        <taxon>Pseudomonadota</taxon>
        <taxon>Gammaproteobacteria</taxon>
        <taxon>Enterobacterales</taxon>
        <taxon>Erwiniaceae</taxon>
        <taxon>Buchnera</taxon>
    </lineage>
</organism>
<sequence length="204" mass="23031">MFTGIIQDVAKIVCIKKCKNFSQWTIQLYNIDINTLLLGSSISCNGCCLTVKSIYNDHVNVDIIQETLKLTSLKNFHESQYINIERSVKFGEEIGGHLVSGHIMTTAKICEVIICDDPIRQLWMKLNDISFMKYIFYKGFICIDGISLTIGNIKKNLFCVFLIPTTILNTTIGSKSIGDIVNIEIDYFTKLTVDSVEQVISKVK</sequence>